<keyword evidence="1" id="KW-0472">Membrane</keyword>
<dbReference type="AlphaFoldDB" id="U1X5I1"/>
<dbReference type="STRING" id="649747.HMPREF0083_02143"/>
<keyword evidence="1" id="KW-1133">Transmembrane helix</keyword>
<organism evidence="2 3">
    <name type="scientific">Aneurinibacillus aneurinilyticus ATCC 12856</name>
    <dbReference type="NCBI Taxonomy" id="649747"/>
    <lineage>
        <taxon>Bacteria</taxon>
        <taxon>Bacillati</taxon>
        <taxon>Bacillota</taxon>
        <taxon>Bacilli</taxon>
        <taxon>Bacillales</taxon>
        <taxon>Paenibacillaceae</taxon>
        <taxon>Aneurinibacillus group</taxon>
        <taxon>Aneurinibacillus</taxon>
    </lineage>
</organism>
<protein>
    <submittedName>
        <fullName evidence="2">Uncharacterized protein</fullName>
    </submittedName>
</protein>
<reference evidence="2 3" key="1">
    <citation type="submission" date="2013-08" db="EMBL/GenBank/DDBJ databases">
        <authorList>
            <person name="Weinstock G."/>
            <person name="Sodergren E."/>
            <person name="Wylie T."/>
            <person name="Fulton L."/>
            <person name="Fulton R."/>
            <person name="Fronick C."/>
            <person name="O'Laughlin M."/>
            <person name="Godfrey J."/>
            <person name="Miner T."/>
            <person name="Herter B."/>
            <person name="Appelbaum E."/>
            <person name="Cordes M."/>
            <person name="Lek S."/>
            <person name="Wollam A."/>
            <person name="Pepin K.H."/>
            <person name="Palsikar V.B."/>
            <person name="Mitreva M."/>
            <person name="Wilson R.K."/>
        </authorList>
    </citation>
    <scope>NUCLEOTIDE SEQUENCE [LARGE SCALE GENOMIC DNA]</scope>
    <source>
        <strain evidence="2 3">ATCC 12856</strain>
    </source>
</reference>
<evidence type="ECO:0000313" key="2">
    <source>
        <dbReference type="EMBL" id="ERI09778.1"/>
    </source>
</evidence>
<keyword evidence="1" id="KW-0812">Transmembrane</keyword>
<feature type="transmembrane region" description="Helical" evidence="1">
    <location>
        <begin position="16"/>
        <end position="36"/>
    </location>
</feature>
<name>U1X5I1_ANEAE</name>
<dbReference type="HOGENOM" id="CLU_3057966_0_0_9"/>
<evidence type="ECO:0000256" key="1">
    <source>
        <dbReference type="SAM" id="Phobius"/>
    </source>
</evidence>
<proteinExistence type="predicted"/>
<accession>U1X5I1</accession>
<dbReference type="Proteomes" id="UP000016511">
    <property type="component" value="Unassembled WGS sequence"/>
</dbReference>
<dbReference type="PATRIC" id="fig|649747.3.peg.1939"/>
<keyword evidence="3" id="KW-1185">Reference proteome</keyword>
<evidence type="ECO:0000313" key="3">
    <source>
        <dbReference type="Proteomes" id="UP000016511"/>
    </source>
</evidence>
<dbReference type="EMBL" id="AWSJ01000137">
    <property type="protein sequence ID" value="ERI09778.1"/>
    <property type="molecule type" value="Genomic_DNA"/>
</dbReference>
<comment type="caution">
    <text evidence="2">The sequence shown here is derived from an EMBL/GenBank/DDBJ whole genome shotgun (WGS) entry which is preliminary data.</text>
</comment>
<sequence>MFHHFSAPVEQELFCIIKLIILLLIFVNNLNLFTLFEKLLNQKNVLYNLYIKI</sequence>
<gene>
    <name evidence="2" type="ORF">HMPREF0083_02143</name>
</gene>